<reference evidence="2" key="1">
    <citation type="journal article" date="2017" name="Nature">
        <title>The sunflower genome provides insights into oil metabolism, flowering and Asterid evolution.</title>
        <authorList>
            <person name="Badouin H."/>
            <person name="Gouzy J."/>
            <person name="Grassa C.J."/>
            <person name="Murat F."/>
            <person name="Staton S.E."/>
            <person name="Cottret L."/>
            <person name="Lelandais-Briere C."/>
            <person name="Owens G.L."/>
            <person name="Carrere S."/>
            <person name="Mayjonade B."/>
            <person name="Legrand L."/>
            <person name="Gill N."/>
            <person name="Kane N.C."/>
            <person name="Bowers J.E."/>
            <person name="Hubner S."/>
            <person name="Bellec A."/>
            <person name="Berard A."/>
            <person name="Berges H."/>
            <person name="Blanchet N."/>
            <person name="Boniface M.C."/>
            <person name="Brunel D."/>
            <person name="Catrice O."/>
            <person name="Chaidir N."/>
            <person name="Claudel C."/>
            <person name="Donnadieu C."/>
            <person name="Faraut T."/>
            <person name="Fievet G."/>
            <person name="Helmstetter N."/>
            <person name="King M."/>
            <person name="Knapp S.J."/>
            <person name="Lai Z."/>
            <person name="Le Paslier M.C."/>
            <person name="Lippi Y."/>
            <person name="Lorenzon L."/>
            <person name="Mandel J.R."/>
            <person name="Marage G."/>
            <person name="Marchand G."/>
            <person name="Marquand E."/>
            <person name="Bret-Mestries E."/>
            <person name="Morien E."/>
            <person name="Nambeesan S."/>
            <person name="Nguyen T."/>
            <person name="Pegot-Espagnet P."/>
            <person name="Pouilly N."/>
            <person name="Raftis F."/>
            <person name="Sallet E."/>
            <person name="Schiex T."/>
            <person name="Thomas J."/>
            <person name="Vandecasteele C."/>
            <person name="Vares D."/>
            <person name="Vear F."/>
            <person name="Vautrin S."/>
            <person name="Crespi M."/>
            <person name="Mangin B."/>
            <person name="Burke J.M."/>
            <person name="Salse J."/>
            <person name="Munos S."/>
            <person name="Vincourt P."/>
            <person name="Rieseberg L.H."/>
            <person name="Langlade N.B."/>
        </authorList>
    </citation>
    <scope>NUCLEOTIDE SEQUENCE [LARGE SCALE GENOMIC DNA]</scope>
    <source>
        <strain evidence="2">cv. SF193</strain>
    </source>
</reference>
<gene>
    <name evidence="1" type="ORF">HannXRQ_Chr10g0303731</name>
</gene>
<evidence type="ECO:0000313" key="2">
    <source>
        <dbReference type="Proteomes" id="UP000215914"/>
    </source>
</evidence>
<name>A0A251TL88_HELAN</name>
<dbReference type="InParanoid" id="A0A251TL88"/>
<proteinExistence type="predicted"/>
<dbReference type="EMBL" id="CM007899">
    <property type="protein sequence ID" value="OTG11888.1"/>
    <property type="molecule type" value="Genomic_DNA"/>
</dbReference>
<accession>A0A251TL88</accession>
<organism evidence="1 2">
    <name type="scientific">Helianthus annuus</name>
    <name type="common">Common sunflower</name>
    <dbReference type="NCBI Taxonomy" id="4232"/>
    <lineage>
        <taxon>Eukaryota</taxon>
        <taxon>Viridiplantae</taxon>
        <taxon>Streptophyta</taxon>
        <taxon>Embryophyta</taxon>
        <taxon>Tracheophyta</taxon>
        <taxon>Spermatophyta</taxon>
        <taxon>Magnoliopsida</taxon>
        <taxon>eudicotyledons</taxon>
        <taxon>Gunneridae</taxon>
        <taxon>Pentapetalae</taxon>
        <taxon>asterids</taxon>
        <taxon>campanulids</taxon>
        <taxon>Asterales</taxon>
        <taxon>Asteraceae</taxon>
        <taxon>Asteroideae</taxon>
        <taxon>Heliantheae alliance</taxon>
        <taxon>Heliantheae</taxon>
        <taxon>Helianthus</taxon>
    </lineage>
</organism>
<sequence>MLSLARGAKRRCGSLRALFWTLDYNQNSALNDPQRRFAPRARLDILGNKVYVYCLHARIA</sequence>
<keyword evidence="2" id="KW-1185">Reference proteome</keyword>
<evidence type="ECO:0000313" key="1">
    <source>
        <dbReference type="EMBL" id="OTG11888.1"/>
    </source>
</evidence>
<dbReference type="Proteomes" id="UP000215914">
    <property type="component" value="Chromosome 10"/>
</dbReference>
<protein>
    <submittedName>
        <fullName evidence="1">Uncharacterized protein</fullName>
    </submittedName>
</protein>
<dbReference type="AlphaFoldDB" id="A0A251TL88"/>